<comment type="caution">
    <text evidence="1">The sequence shown here is derived from an EMBL/GenBank/DDBJ whole genome shotgun (WGS) entry which is preliminary data.</text>
</comment>
<evidence type="ECO:0000313" key="2">
    <source>
        <dbReference type="Proteomes" id="UP000762676"/>
    </source>
</evidence>
<organism evidence="1 2">
    <name type="scientific">Elysia marginata</name>
    <dbReference type="NCBI Taxonomy" id="1093978"/>
    <lineage>
        <taxon>Eukaryota</taxon>
        <taxon>Metazoa</taxon>
        <taxon>Spiralia</taxon>
        <taxon>Lophotrochozoa</taxon>
        <taxon>Mollusca</taxon>
        <taxon>Gastropoda</taxon>
        <taxon>Heterobranchia</taxon>
        <taxon>Euthyneura</taxon>
        <taxon>Panpulmonata</taxon>
        <taxon>Sacoglossa</taxon>
        <taxon>Placobranchoidea</taxon>
        <taxon>Plakobranchidae</taxon>
        <taxon>Elysia</taxon>
    </lineage>
</organism>
<sequence>MKYRLVSTSEPYIYCKVYQEKDEINLTAIMAEIFFDTLHYLDKMFCLALYFETFYASMLVFAQNHCSLKEEARKLNTEHKGSFGLLPDTKSNTSRSKAAERGDIFLYVQVLKLIEMHDRFTYTTRMQTDRKPNT</sequence>
<reference evidence="1 2" key="1">
    <citation type="journal article" date="2021" name="Elife">
        <title>Chloroplast acquisition without the gene transfer in kleptoplastic sea slugs, Plakobranchus ocellatus.</title>
        <authorList>
            <person name="Maeda T."/>
            <person name="Takahashi S."/>
            <person name="Yoshida T."/>
            <person name="Shimamura S."/>
            <person name="Takaki Y."/>
            <person name="Nagai Y."/>
            <person name="Toyoda A."/>
            <person name="Suzuki Y."/>
            <person name="Arimoto A."/>
            <person name="Ishii H."/>
            <person name="Satoh N."/>
            <person name="Nishiyama T."/>
            <person name="Hasebe M."/>
            <person name="Maruyama T."/>
            <person name="Minagawa J."/>
            <person name="Obokata J."/>
            <person name="Shigenobu S."/>
        </authorList>
    </citation>
    <scope>NUCLEOTIDE SEQUENCE [LARGE SCALE GENOMIC DNA]</scope>
</reference>
<dbReference type="AlphaFoldDB" id="A0AAV4IFU4"/>
<gene>
    <name evidence="1" type="ORF">ElyMa_003012700</name>
</gene>
<dbReference type="Proteomes" id="UP000762676">
    <property type="component" value="Unassembled WGS sequence"/>
</dbReference>
<proteinExistence type="predicted"/>
<name>A0AAV4IFU4_9GAST</name>
<accession>A0AAV4IFU4</accession>
<evidence type="ECO:0000313" key="1">
    <source>
        <dbReference type="EMBL" id="GFS08383.1"/>
    </source>
</evidence>
<dbReference type="EMBL" id="BMAT01006216">
    <property type="protein sequence ID" value="GFS08383.1"/>
    <property type="molecule type" value="Genomic_DNA"/>
</dbReference>
<protein>
    <submittedName>
        <fullName evidence="1">Uncharacterized protein</fullName>
    </submittedName>
</protein>
<keyword evidence="2" id="KW-1185">Reference proteome</keyword>